<keyword evidence="4" id="KW-1185">Reference proteome</keyword>
<dbReference type="Pfam" id="PF01966">
    <property type="entry name" value="HD"/>
    <property type="match status" value="1"/>
</dbReference>
<reference evidence="3" key="1">
    <citation type="submission" date="2024-04" db="UniProtKB">
        <authorList>
            <consortium name="EnsemblMetazoa"/>
        </authorList>
    </citation>
    <scope>IDENTIFICATION</scope>
    <source>
        <strain evidence="3">EBRO</strain>
    </source>
</reference>
<dbReference type="EnsemblMetazoa" id="ENSAATROPT007666">
    <property type="protein sequence ID" value="ENSAATROPP006876"/>
    <property type="gene ID" value="ENSAATROPG006244"/>
</dbReference>
<dbReference type="Proteomes" id="UP000075880">
    <property type="component" value="Unassembled WGS sequence"/>
</dbReference>
<evidence type="ECO:0000259" key="2">
    <source>
        <dbReference type="PROSITE" id="PS51831"/>
    </source>
</evidence>
<evidence type="ECO:0000256" key="1">
    <source>
        <dbReference type="ARBA" id="ARBA00005776"/>
    </source>
</evidence>
<dbReference type="GO" id="GO:0005634">
    <property type="term" value="C:nucleus"/>
    <property type="evidence" value="ECO:0007669"/>
    <property type="project" value="TreeGrafter"/>
</dbReference>
<evidence type="ECO:0000313" key="4">
    <source>
        <dbReference type="Proteomes" id="UP000075880"/>
    </source>
</evidence>
<dbReference type="PANTHER" id="PTHR11373:SF4">
    <property type="entry name" value="DEOXYNUCLEOSIDE TRIPHOSPHATE TRIPHOSPHOHYDROLASE SAMHD1"/>
    <property type="match status" value="1"/>
</dbReference>
<comment type="similarity">
    <text evidence="1">Belongs to the SAMHD1 family.</text>
</comment>
<dbReference type="InterPro" id="IPR003607">
    <property type="entry name" value="HD/PDEase_dom"/>
</dbReference>
<accession>A0AAG5D6W0</accession>
<proteinExistence type="inferred from homology"/>
<dbReference type="PROSITE" id="PS51831">
    <property type="entry name" value="HD"/>
    <property type="match status" value="1"/>
</dbReference>
<dbReference type="SMART" id="SM00471">
    <property type="entry name" value="HDc"/>
    <property type="match status" value="1"/>
</dbReference>
<dbReference type="SUPFAM" id="SSF109604">
    <property type="entry name" value="HD-domain/PDEase-like"/>
    <property type="match status" value="1"/>
</dbReference>
<sequence>MDQPGLLVQDVVYGTFCLPSCIRAAVESEEFLRLKRLKQLGVANLIFDGAHHTRCEHSLGACYLAGKLLDALALHLEQPISPEDRMCVMLAAVLHDVGHGPFSHMWEKFVDVYDGHWRHEEASDHLVRKILGRMESITETQTELICAMILGKASELLTPERRFLAHIVSSDVDVDRCDYLQRDSHHVPNIIRPSRPFREMFERARVATVRGKSVIAYHWEDFPLVYEMAAARQQFHRSCYQDSSVLGVELMMLDVLHEAERAGFRFSRNGKSESLSNVHSQPDLFKYLDDSIVDELEYSNHPGLETTKEIIRRLKRGERYIEIFRSPIDLTNEVRRYNALQGKPIAVQASRCVKSTEQWFAGYNVTFYKPTFDGRIEIVSTDKARGLSKMELEMPKAKGIEEYIIYCTSAVLQVQQSTKNYFVYLNNSPAVDGS</sequence>
<evidence type="ECO:0000313" key="3">
    <source>
        <dbReference type="EnsemblMetazoa" id="ENSAATROPP006876"/>
    </source>
</evidence>
<dbReference type="CDD" id="cd00077">
    <property type="entry name" value="HDc"/>
    <property type="match status" value="1"/>
</dbReference>
<dbReference type="InterPro" id="IPR050135">
    <property type="entry name" value="dGTPase-like"/>
</dbReference>
<feature type="domain" description="HD" evidence="2">
    <location>
        <begin position="54"/>
        <end position="180"/>
    </location>
</feature>
<dbReference type="GO" id="GO:0008832">
    <property type="term" value="F:dGTPase activity"/>
    <property type="evidence" value="ECO:0007669"/>
    <property type="project" value="TreeGrafter"/>
</dbReference>
<dbReference type="PANTHER" id="PTHR11373">
    <property type="entry name" value="DEOXYNUCLEOSIDE TRIPHOSPHATE TRIPHOSPHOHYDROLASE"/>
    <property type="match status" value="1"/>
</dbReference>
<dbReference type="Gene3D" id="1.10.3210.10">
    <property type="entry name" value="Hypothetical protein af1432"/>
    <property type="match status" value="1"/>
</dbReference>
<dbReference type="GO" id="GO:0006203">
    <property type="term" value="P:dGTP catabolic process"/>
    <property type="evidence" value="ECO:0007669"/>
    <property type="project" value="TreeGrafter"/>
</dbReference>
<name>A0AAG5D6W0_ANOAO</name>
<organism evidence="3 4">
    <name type="scientific">Anopheles atroparvus</name>
    <name type="common">European mosquito</name>
    <dbReference type="NCBI Taxonomy" id="41427"/>
    <lineage>
        <taxon>Eukaryota</taxon>
        <taxon>Metazoa</taxon>
        <taxon>Ecdysozoa</taxon>
        <taxon>Arthropoda</taxon>
        <taxon>Hexapoda</taxon>
        <taxon>Insecta</taxon>
        <taxon>Pterygota</taxon>
        <taxon>Neoptera</taxon>
        <taxon>Endopterygota</taxon>
        <taxon>Diptera</taxon>
        <taxon>Nematocera</taxon>
        <taxon>Culicoidea</taxon>
        <taxon>Culicidae</taxon>
        <taxon>Anophelinae</taxon>
        <taxon>Anopheles</taxon>
    </lineage>
</organism>
<dbReference type="InterPro" id="IPR006674">
    <property type="entry name" value="HD_domain"/>
</dbReference>
<dbReference type="AlphaFoldDB" id="A0AAG5D6W0"/>
<protein>
    <recommendedName>
        <fullName evidence="2">HD domain-containing protein</fullName>
    </recommendedName>
</protein>